<reference evidence="2" key="1">
    <citation type="submission" date="2022-08" db="EMBL/GenBank/DDBJ databases">
        <title>Chelativorans sichuanense sp. nov., a paraffin oil-degrading bacterium isolated from a mixture of oil-based drill cuttings and paddy soil.</title>
        <authorList>
            <person name="Yu J."/>
            <person name="Liu H."/>
            <person name="Chen Q."/>
        </authorList>
    </citation>
    <scope>NUCLEOTIDE SEQUENCE</scope>
    <source>
        <strain evidence="2">SCAU 2101</strain>
    </source>
</reference>
<keyword evidence="1" id="KW-0472">Membrane</keyword>
<organism evidence="2 3">
    <name type="scientific">Chelativorans petroleitrophicus</name>
    <dbReference type="NCBI Taxonomy" id="2975484"/>
    <lineage>
        <taxon>Bacteria</taxon>
        <taxon>Pseudomonadati</taxon>
        <taxon>Pseudomonadota</taxon>
        <taxon>Alphaproteobacteria</taxon>
        <taxon>Hyphomicrobiales</taxon>
        <taxon>Phyllobacteriaceae</taxon>
        <taxon>Chelativorans</taxon>
    </lineage>
</organism>
<comment type="caution">
    <text evidence="2">The sequence shown here is derived from an EMBL/GenBank/DDBJ whole genome shotgun (WGS) entry which is preliminary data.</text>
</comment>
<protein>
    <submittedName>
        <fullName evidence="2">Uncharacterized protein</fullName>
    </submittedName>
</protein>
<feature type="transmembrane region" description="Helical" evidence="1">
    <location>
        <begin position="35"/>
        <end position="57"/>
    </location>
</feature>
<keyword evidence="3" id="KW-1185">Reference proteome</keyword>
<keyword evidence="1" id="KW-0812">Transmembrane</keyword>
<evidence type="ECO:0000313" key="2">
    <source>
        <dbReference type="EMBL" id="MCT8992063.1"/>
    </source>
</evidence>
<name>A0A9X3B7Q1_9HYPH</name>
<evidence type="ECO:0000313" key="3">
    <source>
        <dbReference type="Proteomes" id="UP001149009"/>
    </source>
</evidence>
<proteinExistence type="predicted"/>
<sequence length="67" mass="7449">MSDNRRALVAAAVILASFGLIGFLLPRIILSVAEFSTAIAVLVAVMFVAAFFLVFWLRAKWKERGRH</sequence>
<dbReference type="Proteomes" id="UP001149009">
    <property type="component" value="Unassembled WGS sequence"/>
</dbReference>
<accession>A0A9X3B7Q1</accession>
<keyword evidence="1" id="KW-1133">Transmembrane helix</keyword>
<dbReference type="EMBL" id="JAODNV010000024">
    <property type="protein sequence ID" value="MCT8992063.1"/>
    <property type="molecule type" value="Genomic_DNA"/>
</dbReference>
<feature type="transmembrane region" description="Helical" evidence="1">
    <location>
        <begin position="7"/>
        <end position="29"/>
    </location>
</feature>
<gene>
    <name evidence="2" type="ORF">NYR54_17515</name>
</gene>
<evidence type="ECO:0000256" key="1">
    <source>
        <dbReference type="SAM" id="Phobius"/>
    </source>
</evidence>
<dbReference type="AlphaFoldDB" id="A0A9X3B7Q1"/>
<dbReference type="RefSeq" id="WP_261517016.1">
    <property type="nucleotide sequence ID" value="NZ_JAODNV010000024.1"/>
</dbReference>